<keyword evidence="4 9" id="KW-0812">Transmembrane</keyword>
<dbReference type="Gene3D" id="1.20.1740.10">
    <property type="entry name" value="Amino acid/polyamine transporter I"/>
    <property type="match status" value="1"/>
</dbReference>
<dbReference type="Pfam" id="PF00324">
    <property type="entry name" value="AA_permease"/>
    <property type="match status" value="1"/>
</dbReference>
<dbReference type="GO" id="GO:0055085">
    <property type="term" value="P:transmembrane transport"/>
    <property type="evidence" value="ECO:0007669"/>
    <property type="project" value="InterPro"/>
</dbReference>
<evidence type="ECO:0000256" key="5">
    <source>
        <dbReference type="ARBA" id="ARBA00022970"/>
    </source>
</evidence>
<dbReference type="PROSITE" id="PS00218">
    <property type="entry name" value="AMINO_ACID_PERMEASE_1"/>
    <property type="match status" value="1"/>
</dbReference>
<dbReference type="PIRSF" id="PIRSF006060">
    <property type="entry name" value="AA_transporter"/>
    <property type="match status" value="1"/>
</dbReference>
<evidence type="ECO:0000256" key="2">
    <source>
        <dbReference type="ARBA" id="ARBA00008583"/>
    </source>
</evidence>
<organism evidence="11 12">
    <name type="scientific">Spelaeicoccus albus</name>
    <dbReference type="NCBI Taxonomy" id="1280376"/>
    <lineage>
        <taxon>Bacteria</taxon>
        <taxon>Bacillati</taxon>
        <taxon>Actinomycetota</taxon>
        <taxon>Actinomycetes</taxon>
        <taxon>Micrococcales</taxon>
        <taxon>Brevibacteriaceae</taxon>
        <taxon>Spelaeicoccus</taxon>
    </lineage>
</organism>
<feature type="transmembrane region" description="Helical" evidence="9">
    <location>
        <begin position="358"/>
        <end position="379"/>
    </location>
</feature>
<feature type="transmembrane region" description="Helical" evidence="9">
    <location>
        <begin position="121"/>
        <end position="142"/>
    </location>
</feature>
<feature type="compositionally biased region" description="Polar residues" evidence="8">
    <location>
        <begin position="8"/>
        <end position="18"/>
    </location>
</feature>
<gene>
    <name evidence="11" type="ORF">BJY26_001528</name>
</gene>
<dbReference type="InterPro" id="IPR004841">
    <property type="entry name" value="AA-permease/SLC12A_dom"/>
</dbReference>
<feature type="transmembrane region" description="Helical" evidence="9">
    <location>
        <begin position="385"/>
        <end position="406"/>
    </location>
</feature>
<sequence length="486" mass="52526">MKRRDMLTSDNSRMSGRTKTLLRSAEEKTHASNLKNSLSNRHVTMIALGGIIGAGLFVGSGPAINEAGPAVILSYLLSGVLIILVIRAIGEMAVARPAAGSVAEYPRLALGNWAGFSVGWLYWYFWVVIAAVEAVGGAGILSNHLPSVPSWAICLGLMLIMTGVNLFSVKMYGETEFWFASIKIVAIVAFLAICVLYLLGLWDVSPGTANILHHGGFFPNGGLAVVVAGVSIMFSMGGAEIATIAAAESKEPAKSAGRATRQVMTRVMIFYVASVSLIVLVIPWNGTNFTGEGIQSPFTVALKQMGIPFASVAMEIVVITAVLSSLNSCLYITSRTLFALGRFHDAPKKWTTVNKRGVPTWAILAGTMGGYVAVIFNYFFPDQVFAFLLSSSGALMLIYYIILVAAEIRFRRRLEKTDPGSLKLKMWAFPYLSYIAIGWMVAVLILMIWLPSTRAQVLLSVASLIVVLIAYVVRRKFGHTVPGERV</sequence>
<feature type="transmembrane region" description="Helical" evidence="9">
    <location>
        <begin position="427"/>
        <end position="449"/>
    </location>
</feature>
<feature type="transmembrane region" description="Helical" evidence="9">
    <location>
        <begin position="455"/>
        <end position="473"/>
    </location>
</feature>
<feature type="transmembrane region" description="Helical" evidence="9">
    <location>
        <begin position="222"/>
        <end position="247"/>
    </location>
</feature>
<feature type="transmembrane region" description="Helical" evidence="9">
    <location>
        <begin position="268"/>
        <end position="286"/>
    </location>
</feature>
<dbReference type="RefSeq" id="WP_237249055.1">
    <property type="nucleotide sequence ID" value="NZ_JACBZP010000001.1"/>
</dbReference>
<evidence type="ECO:0000256" key="3">
    <source>
        <dbReference type="ARBA" id="ARBA00022448"/>
    </source>
</evidence>
<accession>A0A7Z0AA37</accession>
<keyword evidence="3" id="KW-0813">Transport</keyword>
<evidence type="ECO:0000256" key="6">
    <source>
        <dbReference type="ARBA" id="ARBA00022989"/>
    </source>
</evidence>
<proteinExistence type="inferred from homology"/>
<evidence type="ECO:0000256" key="1">
    <source>
        <dbReference type="ARBA" id="ARBA00004141"/>
    </source>
</evidence>
<keyword evidence="6 9" id="KW-1133">Transmembrane helix</keyword>
<dbReference type="FunFam" id="1.20.1740.10:FF:000001">
    <property type="entry name" value="Amino acid permease"/>
    <property type="match status" value="1"/>
</dbReference>
<keyword evidence="5" id="KW-0029">Amino-acid transport</keyword>
<dbReference type="EMBL" id="JACBZP010000001">
    <property type="protein sequence ID" value="NYI67222.1"/>
    <property type="molecule type" value="Genomic_DNA"/>
</dbReference>
<dbReference type="PANTHER" id="PTHR43495:SF5">
    <property type="entry name" value="GAMMA-AMINOBUTYRIC ACID PERMEASE"/>
    <property type="match status" value="1"/>
</dbReference>
<feature type="transmembrane region" description="Helical" evidence="9">
    <location>
        <begin position="180"/>
        <end position="202"/>
    </location>
</feature>
<evidence type="ECO:0000256" key="7">
    <source>
        <dbReference type="ARBA" id="ARBA00023136"/>
    </source>
</evidence>
<evidence type="ECO:0000313" key="12">
    <source>
        <dbReference type="Proteomes" id="UP000539111"/>
    </source>
</evidence>
<feature type="domain" description="Amino acid permease/ SLC12A" evidence="10">
    <location>
        <begin position="42"/>
        <end position="477"/>
    </location>
</feature>
<feature type="transmembrane region" description="Helical" evidence="9">
    <location>
        <begin position="70"/>
        <end position="89"/>
    </location>
</feature>
<name>A0A7Z0AA37_9MICO</name>
<keyword evidence="12" id="KW-1185">Reference proteome</keyword>
<dbReference type="AlphaFoldDB" id="A0A7Z0AA37"/>
<feature type="transmembrane region" description="Helical" evidence="9">
    <location>
        <begin position="306"/>
        <end position="332"/>
    </location>
</feature>
<evidence type="ECO:0000256" key="9">
    <source>
        <dbReference type="SAM" id="Phobius"/>
    </source>
</evidence>
<dbReference type="Proteomes" id="UP000539111">
    <property type="component" value="Unassembled WGS sequence"/>
</dbReference>
<evidence type="ECO:0000259" key="10">
    <source>
        <dbReference type="Pfam" id="PF00324"/>
    </source>
</evidence>
<dbReference type="PANTHER" id="PTHR43495">
    <property type="entry name" value="GABA PERMEASE"/>
    <property type="match status" value="1"/>
</dbReference>
<evidence type="ECO:0000256" key="4">
    <source>
        <dbReference type="ARBA" id="ARBA00022692"/>
    </source>
</evidence>
<protein>
    <submittedName>
        <fullName evidence="11">GABA permease</fullName>
    </submittedName>
</protein>
<dbReference type="InterPro" id="IPR004840">
    <property type="entry name" value="Amino_acid_permease_CS"/>
</dbReference>
<comment type="similarity">
    <text evidence="2">Belongs to the amino acid-polyamine-organocation (APC) superfamily. Amino acid transporter (AAT) (TC 2.A.3.1) family.</text>
</comment>
<feature type="region of interest" description="Disordered" evidence="8">
    <location>
        <begin position="1"/>
        <end position="28"/>
    </location>
</feature>
<comment type="caution">
    <text evidence="11">The sequence shown here is derived from an EMBL/GenBank/DDBJ whole genome shotgun (WGS) entry which is preliminary data.</text>
</comment>
<feature type="transmembrane region" description="Helical" evidence="9">
    <location>
        <begin position="43"/>
        <end position="64"/>
    </location>
</feature>
<comment type="subcellular location">
    <subcellularLocation>
        <location evidence="1">Membrane</location>
        <topology evidence="1">Multi-pass membrane protein</topology>
    </subcellularLocation>
</comment>
<evidence type="ECO:0000313" key="11">
    <source>
        <dbReference type="EMBL" id="NYI67222.1"/>
    </source>
</evidence>
<feature type="transmembrane region" description="Helical" evidence="9">
    <location>
        <begin position="148"/>
        <end position="168"/>
    </location>
</feature>
<dbReference type="GO" id="GO:0006865">
    <property type="term" value="P:amino acid transport"/>
    <property type="evidence" value="ECO:0007669"/>
    <property type="project" value="UniProtKB-KW"/>
</dbReference>
<reference evidence="11 12" key="1">
    <citation type="submission" date="2020-07" db="EMBL/GenBank/DDBJ databases">
        <title>Sequencing the genomes of 1000 actinobacteria strains.</title>
        <authorList>
            <person name="Klenk H.-P."/>
        </authorList>
    </citation>
    <scope>NUCLEOTIDE SEQUENCE [LARGE SCALE GENOMIC DNA]</scope>
    <source>
        <strain evidence="11 12">DSM 26341</strain>
    </source>
</reference>
<keyword evidence="7 9" id="KW-0472">Membrane</keyword>
<dbReference type="GO" id="GO:0016020">
    <property type="term" value="C:membrane"/>
    <property type="evidence" value="ECO:0007669"/>
    <property type="project" value="UniProtKB-SubCell"/>
</dbReference>
<evidence type="ECO:0000256" key="8">
    <source>
        <dbReference type="SAM" id="MobiDB-lite"/>
    </source>
</evidence>